<comment type="caution">
    <text evidence="3">The sequence shown here is derived from an EMBL/GenBank/DDBJ whole genome shotgun (WGS) entry which is preliminary data.</text>
</comment>
<reference evidence="3 4" key="1">
    <citation type="submission" date="2020-04" db="EMBL/GenBank/DDBJ databases">
        <authorList>
            <person name="Alioto T."/>
            <person name="Alioto T."/>
            <person name="Gomez Garrido J."/>
        </authorList>
    </citation>
    <scope>NUCLEOTIDE SEQUENCE [LARGE SCALE GENOMIC DNA]</scope>
</reference>
<evidence type="ECO:0000256" key="2">
    <source>
        <dbReference type="SAM" id="Phobius"/>
    </source>
</evidence>
<feature type="transmembrane region" description="Helical" evidence="2">
    <location>
        <begin position="127"/>
        <end position="150"/>
    </location>
</feature>
<sequence length="304" mass="34129">MSNDIMSPHIRAVALLGGTLSTFQAICWGIMALLGIIGHGVCEMWDKSSVFLVSMQQMYFRNENENENCQKFTYPDDQTWHGSIMAPQSILAWMIVFLIFNCLWFFASIPLIAAWKNSRQSFTGITTSIWCVVTVMVLIVDLVACAMFGSDYGKIITTSNIVSYQYLAPPAVIMTLAARGFVLWFFNLGVLVYLLCSLPNIRKYKKALKEQKRQMSMAEMYGPPAPGHESYHNSGFIADYQRSSISPPPGFNSYPNVGRLPRPDYSPPQEKTNRYSSGVVPRSLSPAKQPRRGNYKSGANLTRL</sequence>
<dbReference type="AlphaFoldDB" id="A0A8S1C784"/>
<dbReference type="OrthoDB" id="10264154at2759"/>
<evidence type="ECO:0000313" key="4">
    <source>
        <dbReference type="Proteomes" id="UP000494165"/>
    </source>
</evidence>
<organism evidence="3 4">
    <name type="scientific">Cloeon dipterum</name>
    <dbReference type="NCBI Taxonomy" id="197152"/>
    <lineage>
        <taxon>Eukaryota</taxon>
        <taxon>Metazoa</taxon>
        <taxon>Ecdysozoa</taxon>
        <taxon>Arthropoda</taxon>
        <taxon>Hexapoda</taxon>
        <taxon>Insecta</taxon>
        <taxon>Pterygota</taxon>
        <taxon>Palaeoptera</taxon>
        <taxon>Ephemeroptera</taxon>
        <taxon>Pisciforma</taxon>
        <taxon>Baetidae</taxon>
        <taxon>Cloeon</taxon>
    </lineage>
</organism>
<dbReference type="EMBL" id="CADEPI010000014">
    <property type="protein sequence ID" value="CAB3364011.1"/>
    <property type="molecule type" value="Genomic_DNA"/>
</dbReference>
<proteinExistence type="predicted"/>
<keyword evidence="2" id="KW-0812">Transmembrane</keyword>
<evidence type="ECO:0000256" key="1">
    <source>
        <dbReference type="SAM" id="MobiDB-lite"/>
    </source>
</evidence>
<dbReference type="Proteomes" id="UP000494165">
    <property type="component" value="Unassembled WGS sequence"/>
</dbReference>
<gene>
    <name evidence="3" type="ORF">CLODIP_2_CD06988</name>
</gene>
<accession>A0A8S1C784</accession>
<keyword evidence="2" id="KW-0472">Membrane</keyword>
<feature type="region of interest" description="Disordered" evidence="1">
    <location>
        <begin position="251"/>
        <end position="304"/>
    </location>
</feature>
<feature type="transmembrane region" description="Helical" evidence="2">
    <location>
        <begin position="12"/>
        <end position="37"/>
    </location>
</feature>
<feature type="transmembrane region" description="Helical" evidence="2">
    <location>
        <begin position="170"/>
        <end position="196"/>
    </location>
</feature>
<keyword evidence="2" id="KW-1133">Transmembrane helix</keyword>
<feature type="transmembrane region" description="Helical" evidence="2">
    <location>
        <begin position="90"/>
        <end position="115"/>
    </location>
</feature>
<keyword evidence="4" id="KW-1185">Reference proteome</keyword>
<evidence type="ECO:0000313" key="3">
    <source>
        <dbReference type="EMBL" id="CAB3364011.1"/>
    </source>
</evidence>
<protein>
    <submittedName>
        <fullName evidence="3">Uncharacterized protein</fullName>
    </submittedName>
</protein>
<name>A0A8S1C784_9INSE</name>